<feature type="active site" description="Proton donor" evidence="4">
    <location>
        <position position="72"/>
    </location>
</feature>
<comment type="similarity">
    <text evidence="1">Belongs to the aldo/keto reductase family.</text>
</comment>
<dbReference type="PANTHER" id="PTHR43827:SF3">
    <property type="entry name" value="NADP-DEPENDENT OXIDOREDUCTASE DOMAIN-CONTAINING PROTEIN"/>
    <property type="match status" value="1"/>
</dbReference>
<dbReference type="PROSITE" id="PS00062">
    <property type="entry name" value="ALDOKETO_REDUCTASE_2"/>
    <property type="match status" value="1"/>
</dbReference>
<feature type="site" description="Lowers pKa of active site Tyr" evidence="6">
    <location>
        <position position="97"/>
    </location>
</feature>
<evidence type="ECO:0000313" key="9">
    <source>
        <dbReference type="Proteomes" id="UP000466997"/>
    </source>
</evidence>
<accession>A0A7I7JMF7</accession>
<dbReference type="InterPro" id="IPR036812">
    <property type="entry name" value="NAD(P)_OxRdtase_dom_sf"/>
</dbReference>
<protein>
    <submittedName>
        <fullName evidence="8">Putative oxidoreductase</fullName>
    </submittedName>
</protein>
<dbReference type="Pfam" id="PF00248">
    <property type="entry name" value="Aldo_ket_red"/>
    <property type="match status" value="1"/>
</dbReference>
<dbReference type="PIRSF" id="PIRSF000097">
    <property type="entry name" value="AKR"/>
    <property type="match status" value="1"/>
</dbReference>
<evidence type="ECO:0000256" key="2">
    <source>
        <dbReference type="ARBA" id="ARBA00022857"/>
    </source>
</evidence>
<dbReference type="GO" id="GO:0016616">
    <property type="term" value="F:oxidoreductase activity, acting on the CH-OH group of donors, NAD or NADP as acceptor"/>
    <property type="evidence" value="ECO:0007669"/>
    <property type="project" value="UniProtKB-ARBA"/>
</dbReference>
<dbReference type="InterPro" id="IPR023210">
    <property type="entry name" value="NADP_OxRdtase_dom"/>
</dbReference>
<dbReference type="InterPro" id="IPR020471">
    <property type="entry name" value="AKR"/>
</dbReference>
<dbReference type="InterPro" id="IPR018170">
    <property type="entry name" value="Aldo/ket_reductase_CS"/>
</dbReference>
<dbReference type="KEGG" id="mnm:MNVM_15900"/>
<dbReference type="AlphaFoldDB" id="A0A7I7JMF7"/>
<dbReference type="PANTHER" id="PTHR43827">
    <property type="entry name" value="2,5-DIKETO-D-GLUCONIC ACID REDUCTASE"/>
    <property type="match status" value="1"/>
</dbReference>
<organism evidence="8 9">
    <name type="scientific">Mycobacterium novum</name>
    <dbReference type="NCBI Taxonomy" id="2492438"/>
    <lineage>
        <taxon>Bacteria</taxon>
        <taxon>Bacillati</taxon>
        <taxon>Actinomycetota</taxon>
        <taxon>Actinomycetes</taxon>
        <taxon>Mycobacteriales</taxon>
        <taxon>Mycobacteriaceae</taxon>
        <taxon>Mycobacterium</taxon>
    </lineage>
</organism>
<feature type="domain" description="NADP-dependent oxidoreductase" evidence="7">
    <location>
        <begin position="44"/>
        <end position="286"/>
    </location>
</feature>
<feature type="binding site" evidence="5">
    <location>
        <position position="130"/>
    </location>
    <ligand>
        <name>substrate</name>
    </ligand>
</feature>
<dbReference type="PRINTS" id="PR00069">
    <property type="entry name" value="ALDKETRDTASE"/>
</dbReference>
<keyword evidence="3" id="KW-0560">Oxidoreductase</keyword>
<dbReference type="EMBL" id="AP022562">
    <property type="protein sequence ID" value="BBX12509.1"/>
    <property type="molecule type" value="Genomic_DNA"/>
</dbReference>
<proteinExistence type="inferred from homology"/>
<name>A0A7I7JMF7_9MYCO</name>
<dbReference type="SUPFAM" id="SSF51430">
    <property type="entry name" value="NAD(P)-linked oxidoreductase"/>
    <property type="match status" value="1"/>
</dbReference>
<evidence type="ECO:0000259" key="7">
    <source>
        <dbReference type="Pfam" id="PF00248"/>
    </source>
</evidence>
<reference evidence="8 9" key="1">
    <citation type="journal article" date="2019" name="Emerg. Microbes Infect.">
        <title>Comprehensive subspecies identification of 175 nontuberculous mycobacteria species based on 7547 genomic profiles.</title>
        <authorList>
            <person name="Matsumoto Y."/>
            <person name="Kinjo T."/>
            <person name="Motooka D."/>
            <person name="Nabeya D."/>
            <person name="Jung N."/>
            <person name="Uechi K."/>
            <person name="Horii T."/>
            <person name="Iida T."/>
            <person name="Fujita J."/>
            <person name="Nakamura S."/>
        </authorList>
    </citation>
    <scope>NUCLEOTIDE SEQUENCE [LARGE SCALE GENOMIC DNA]</scope>
    <source>
        <strain evidence="8 9">JCM 6391</strain>
    </source>
</reference>
<keyword evidence="2" id="KW-0521">NADP</keyword>
<evidence type="ECO:0000256" key="6">
    <source>
        <dbReference type="PIRSR" id="PIRSR000097-3"/>
    </source>
</evidence>
<dbReference type="FunFam" id="3.20.20.100:FF:000015">
    <property type="entry name" value="Oxidoreductase, aldo/keto reductase family"/>
    <property type="match status" value="1"/>
</dbReference>
<evidence type="ECO:0000256" key="5">
    <source>
        <dbReference type="PIRSR" id="PIRSR000097-2"/>
    </source>
</evidence>
<gene>
    <name evidence="8" type="ORF">MNVM_15900</name>
</gene>
<dbReference type="Gene3D" id="3.20.20.100">
    <property type="entry name" value="NADP-dependent oxidoreductase domain"/>
    <property type="match status" value="1"/>
</dbReference>
<dbReference type="Proteomes" id="UP000466997">
    <property type="component" value="Chromosome"/>
</dbReference>
<evidence type="ECO:0000256" key="1">
    <source>
        <dbReference type="ARBA" id="ARBA00007905"/>
    </source>
</evidence>
<evidence type="ECO:0000256" key="4">
    <source>
        <dbReference type="PIRSR" id="PIRSR000097-1"/>
    </source>
</evidence>
<keyword evidence="9" id="KW-1185">Reference proteome</keyword>
<evidence type="ECO:0000256" key="3">
    <source>
        <dbReference type="ARBA" id="ARBA00023002"/>
    </source>
</evidence>
<sequence>MTISFASFAVDTAASAKAGANAYSIPHTALNNNVTMPVLGLGVAKLSDEQTEASILAALESGCRLIDTAASYGNEAVVGRAIKASGVPRSELFVTTKLGTSRQGYASTLDACRESIDRLGLDYLDMYLIHWPAPKVGKYLDSWQAMIHAREQGLVRSIGVCNFTEDLLTELIDETSVAPALNQVELHPLFNQERLRRFHAEQRIVTEAHSPLGFGERHIIVRVIDNPTVKAIGAKHDRSPAQVLIRWSLQLGNVVTPRSSRPHRIAENFDVFDFELSDDDMALLNGLHNGTRIHHHPMTFLGT</sequence>
<evidence type="ECO:0000313" key="8">
    <source>
        <dbReference type="EMBL" id="BBX12509.1"/>
    </source>
</evidence>